<dbReference type="PANTHER" id="PTHR42732:SF3">
    <property type="entry name" value="HYDROLASE"/>
    <property type="match status" value="1"/>
</dbReference>
<accession>A0A2T1LY62</accession>
<dbReference type="InterPro" id="IPR051913">
    <property type="entry name" value="GH2_Domain-Containing"/>
</dbReference>
<reference evidence="5 6" key="1">
    <citation type="submission" date="2018-03" db="EMBL/GenBank/DDBJ databases">
        <title>The ancient ancestry and fast evolution of plastids.</title>
        <authorList>
            <person name="Moore K.R."/>
            <person name="Magnabosco C."/>
            <person name="Momper L."/>
            <person name="Gold D.A."/>
            <person name="Bosak T."/>
            <person name="Fournier G.P."/>
        </authorList>
    </citation>
    <scope>NUCLEOTIDE SEQUENCE [LARGE SCALE GENOMIC DNA]</scope>
    <source>
        <strain evidence="5 6">CCALA 016</strain>
    </source>
</reference>
<dbReference type="AlphaFoldDB" id="A0A2T1LY62"/>
<gene>
    <name evidence="5" type="ORF">C7H19_11110</name>
</gene>
<dbReference type="SUPFAM" id="SSF49303">
    <property type="entry name" value="beta-Galactosidase/glucuronidase domain"/>
    <property type="match status" value="1"/>
</dbReference>
<dbReference type="InterPro" id="IPR008979">
    <property type="entry name" value="Galactose-bd-like_sf"/>
</dbReference>
<dbReference type="InterPro" id="IPR006104">
    <property type="entry name" value="Glyco_hydro_2_N"/>
</dbReference>
<dbReference type="Pfam" id="PF02837">
    <property type="entry name" value="Glyco_hydro_2_N"/>
    <property type="match status" value="1"/>
</dbReference>
<dbReference type="InterPro" id="IPR006103">
    <property type="entry name" value="Glyco_hydro_2_cat"/>
</dbReference>
<keyword evidence="5" id="KW-0378">Hydrolase</keyword>
<reference evidence="5 6" key="2">
    <citation type="submission" date="2018-03" db="EMBL/GenBank/DDBJ databases">
        <authorList>
            <person name="Keele B.F."/>
        </authorList>
    </citation>
    <scope>NUCLEOTIDE SEQUENCE [LARGE SCALE GENOMIC DNA]</scope>
    <source>
        <strain evidence="5 6">CCALA 016</strain>
    </source>
</reference>
<name>A0A2T1LY62_9CHRO</name>
<protein>
    <submittedName>
        <fullName evidence="5">Glycoside hydrolase family 2</fullName>
    </submittedName>
</protein>
<evidence type="ECO:0000259" key="4">
    <source>
        <dbReference type="Pfam" id="PF02837"/>
    </source>
</evidence>
<comment type="caution">
    <text evidence="5">The sequence shown here is derived from an EMBL/GenBank/DDBJ whole genome shotgun (WGS) entry which is preliminary data.</text>
</comment>
<dbReference type="RefSeq" id="WP_106456948.1">
    <property type="nucleotide sequence ID" value="NZ_PXOH01000010.1"/>
</dbReference>
<sequence length="643" mass="74272">MNLLELKKDALKISAYPRPQLMRSHWHSLNGLWRFAYDDQERWTQPDDVTRWTNNIEVPFAPESILSGISDTGLHPNCWYEREFDTPTGEGRLLLHFGAVDYRARVWVNGHYMGEHEGGHTPFSFDITSALNNSKTTKVTVWAQDDPSDLAKPRGKQDWQLEPHSIWYPRTSGIWQTVWLEWVGETYIDRIRWTPHMERWEIGFEAFVVGQQLNNLQVKIKLTVGETVLVNDSYTLLNGEIHRRIALSDPGIDDYRNELLWSPEKPTLIQAEIQLWDNGELLDHVRSYTAMRTVEIQRDRFTLNGRPYYLRLVLDQGYWPESLMTAPSDEALRRDVELVKAMGFNGVRKHQKIEDPRFLYWADVLGLLVWEEMPSAYRFTPKAVRRMTQEWTEVIERDLSHPCIVAWVPFNESWGVPNLIQTEAHRNYVLAMYHLTKTLDPTRPVIGNDGWESTDTDILAIHDYDNEPLRLAQRYGSEMKLSDLFKRERPGGRVLTLDNFPHNGQPIMLTEFGGIAYSRPLDPQADKIWGYTRSWQVSELEKRYTSLLQVVNCIDIFSGFCYTQFTDTFQEANGLLYADRTPKFDLTMIANATLGRGCPIKGNATLSESWSLEENVQSKATEAGWPSANLVQSATHCGGSHCP</sequence>
<feature type="domain" description="Glycosyl hydrolases family 2 sugar binding" evidence="4">
    <location>
        <begin position="73"/>
        <end position="142"/>
    </location>
</feature>
<dbReference type="Gene3D" id="3.20.20.80">
    <property type="entry name" value="Glycosidases"/>
    <property type="match status" value="1"/>
</dbReference>
<comment type="similarity">
    <text evidence="1">Belongs to the glycosyl hydrolase 2 family.</text>
</comment>
<organism evidence="5 6">
    <name type="scientific">Aphanothece hegewaldii CCALA 016</name>
    <dbReference type="NCBI Taxonomy" id="2107694"/>
    <lineage>
        <taxon>Bacteria</taxon>
        <taxon>Bacillati</taxon>
        <taxon>Cyanobacteriota</taxon>
        <taxon>Cyanophyceae</taxon>
        <taxon>Oscillatoriophycideae</taxon>
        <taxon>Chroococcales</taxon>
        <taxon>Aphanothecaceae</taxon>
        <taxon>Aphanothece</taxon>
    </lineage>
</organism>
<dbReference type="SUPFAM" id="SSF49785">
    <property type="entry name" value="Galactose-binding domain-like"/>
    <property type="match status" value="1"/>
</dbReference>
<evidence type="ECO:0000313" key="5">
    <source>
        <dbReference type="EMBL" id="PSF37259.1"/>
    </source>
</evidence>
<dbReference type="Gene3D" id="2.60.120.260">
    <property type="entry name" value="Galactose-binding domain-like"/>
    <property type="match status" value="1"/>
</dbReference>
<dbReference type="InterPro" id="IPR006102">
    <property type="entry name" value="Ig-like_GH2"/>
</dbReference>
<evidence type="ECO:0000256" key="1">
    <source>
        <dbReference type="ARBA" id="ARBA00007401"/>
    </source>
</evidence>
<evidence type="ECO:0000259" key="2">
    <source>
        <dbReference type="Pfam" id="PF00703"/>
    </source>
</evidence>
<feature type="domain" description="Glycoside hydrolase family 2 catalytic" evidence="3">
    <location>
        <begin position="294"/>
        <end position="588"/>
    </location>
</feature>
<keyword evidence="6" id="KW-1185">Reference proteome</keyword>
<evidence type="ECO:0000259" key="3">
    <source>
        <dbReference type="Pfam" id="PF02836"/>
    </source>
</evidence>
<evidence type="ECO:0000313" key="6">
    <source>
        <dbReference type="Proteomes" id="UP000239001"/>
    </source>
</evidence>
<dbReference type="EMBL" id="PXOH01000010">
    <property type="protein sequence ID" value="PSF37259.1"/>
    <property type="molecule type" value="Genomic_DNA"/>
</dbReference>
<dbReference type="Pfam" id="PF00703">
    <property type="entry name" value="Glyco_hydro_2"/>
    <property type="match status" value="1"/>
</dbReference>
<dbReference type="SUPFAM" id="SSF51445">
    <property type="entry name" value="(Trans)glycosidases"/>
    <property type="match status" value="1"/>
</dbReference>
<dbReference type="InterPro" id="IPR036156">
    <property type="entry name" value="Beta-gal/glucu_dom_sf"/>
</dbReference>
<dbReference type="Proteomes" id="UP000239001">
    <property type="component" value="Unassembled WGS sequence"/>
</dbReference>
<dbReference type="PANTHER" id="PTHR42732">
    <property type="entry name" value="BETA-GALACTOSIDASE"/>
    <property type="match status" value="1"/>
</dbReference>
<dbReference type="GO" id="GO:0005975">
    <property type="term" value="P:carbohydrate metabolic process"/>
    <property type="evidence" value="ECO:0007669"/>
    <property type="project" value="InterPro"/>
</dbReference>
<dbReference type="Pfam" id="PF02836">
    <property type="entry name" value="Glyco_hydro_2_C"/>
    <property type="match status" value="1"/>
</dbReference>
<dbReference type="InterPro" id="IPR017853">
    <property type="entry name" value="GH"/>
</dbReference>
<dbReference type="GO" id="GO:0004553">
    <property type="term" value="F:hydrolase activity, hydrolyzing O-glycosyl compounds"/>
    <property type="evidence" value="ECO:0007669"/>
    <property type="project" value="InterPro"/>
</dbReference>
<proteinExistence type="inferred from homology"/>
<dbReference type="OrthoDB" id="9762066at2"/>
<feature type="domain" description="Glycoside hydrolase family 2 immunoglobulin-like beta-sandwich" evidence="2">
    <location>
        <begin position="186"/>
        <end position="292"/>
    </location>
</feature>